<gene>
    <name evidence="1" type="ORF">D2U88_13560</name>
</gene>
<dbReference type="AlphaFoldDB" id="A0A418N333"/>
<reference evidence="1 2" key="1">
    <citation type="submission" date="2018-08" db="EMBL/GenBank/DDBJ databases">
        <title>Proposal of Muricauda 72 sp.nov. and Muricauda NH166 sp.nov., isolated from seawater.</title>
        <authorList>
            <person name="Cheng H."/>
            <person name="Wu Y.-H."/>
            <person name="Guo L.-L."/>
            <person name="Xu X.-W."/>
        </authorList>
    </citation>
    <scope>NUCLEOTIDE SEQUENCE [LARGE SCALE GENOMIC DNA]</scope>
    <source>
        <strain evidence="1 2">NH166</strain>
    </source>
</reference>
<dbReference type="EMBL" id="QXFJ01000030">
    <property type="protein sequence ID" value="RIV68254.1"/>
    <property type="molecule type" value="Genomic_DNA"/>
</dbReference>
<evidence type="ECO:0000313" key="1">
    <source>
        <dbReference type="EMBL" id="RIV68254.1"/>
    </source>
</evidence>
<evidence type="ECO:0000313" key="2">
    <source>
        <dbReference type="Proteomes" id="UP000284189"/>
    </source>
</evidence>
<dbReference type="Proteomes" id="UP000284189">
    <property type="component" value="Unassembled WGS sequence"/>
</dbReference>
<sequence>MYGTNFRIDLKWTVTLFTERVVEFSEKSTFIFPRQVLIIGEWFIEFGNIYEIRFAHVNLFWRICPDQFRIYSIGQTIVVNLGQNKNIGSK</sequence>
<proteinExistence type="predicted"/>
<organism evidence="1 2">
    <name type="scientific">Flagellimonas aequoris</name>
    <dbReference type="NCBI Taxonomy" id="2306997"/>
    <lineage>
        <taxon>Bacteria</taxon>
        <taxon>Pseudomonadati</taxon>
        <taxon>Bacteroidota</taxon>
        <taxon>Flavobacteriia</taxon>
        <taxon>Flavobacteriales</taxon>
        <taxon>Flavobacteriaceae</taxon>
        <taxon>Flagellimonas</taxon>
    </lineage>
</organism>
<comment type="caution">
    <text evidence="1">The sequence shown here is derived from an EMBL/GenBank/DDBJ whole genome shotgun (WGS) entry which is preliminary data.</text>
</comment>
<accession>A0A418N333</accession>
<protein>
    <submittedName>
        <fullName evidence="1">Uncharacterized protein</fullName>
    </submittedName>
</protein>
<name>A0A418N333_9FLAO</name>